<organism evidence="1 2">
    <name type="scientific">Sodalis ligni</name>
    <dbReference type="NCBI Taxonomy" id="2697027"/>
    <lineage>
        <taxon>Bacteria</taxon>
        <taxon>Pseudomonadati</taxon>
        <taxon>Pseudomonadota</taxon>
        <taxon>Gammaproteobacteria</taxon>
        <taxon>Enterobacterales</taxon>
        <taxon>Bruguierivoracaceae</taxon>
        <taxon>Sodalis</taxon>
    </lineage>
</organism>
<dbReference type="Proteomes" id="UP000294555">
    <property type="component" value="Unassembled WGS sequence"/>
</dbReference>
<gene>
    <name evidence="1" type="ORF">EZJ58_3888</name>
</gene>
<dbReference type="EMBL" id="SJOI01000001">
    <property type="protein sequence ID" value="TCL05673.1"/>
    <property type="molecule type" value="Genomic_DNA"/>
</dbReference>
<reference evidence="1 2" key="1">
    <citation type="submission" date="2019-02" db="EMBL/GenBank/DDBJ databases">
        <title>Investigation of anaerobic lignin degradation for improved lignocellulosic biofuels.</title>
        <authorList>
            <person name="Deangelis K."/>
        </authorList>
    </citation>
    <scope>NUCLEOTIDE SEQUENCE [LARGE SCALE GENOMIC DNA]</scope>
    <source>
        <strain evidence="1 2">159R</strain>
    </source>
</reference>
<comment type="caution">
    <text evidence="1">The sequence shown here is derived from an EMBL/GenBank/DDBJ whole genome shotgun (WGS) entry which is preliminary data.</text>
</comment>
<sequence length="302" mass="34011">MYPLVKVVLSIDGDPDPVLNPDPDAVVFRKYHKMRSLVNEYCDGKAVMTVHSSPVFRQRFISDRYMAFWREWTASGKDLALHIEDDLYRLPSSESWQPSVFHRPETLFDIIKTILARLKEGKIDCCCFRGGSNGHSLALAEFLKTQGIIADLSCAPGLYWQERGVNWQGAPATAYFALDGNLSARGAAHQGAILMIPLGWDGIIPEDRRRPTVNYLANETSALEQLKRVWDAIARRATDSGQPQVVSFLCHTYSVENEFLNQQLKTMLVHIRQHGGQFISITEALEDTRQQYAGGHGSHGYE</sequence>
<accession>A0A4R1NE47</accession>
<dbReference type="Gene3D" id="3.20.20.370">
    <property type="entry name" value="Glycoside hydrolase/deacetylase"/>
    <property type="match status" value="1"/>
</dbReference>
<dbReference type="RefSeq" id="WP_132924475.1">
    <property type="nucleotide sequence ID" value="NZ_SJOI01000001.1"/>
</dbReference>
<keyword evidence="2" id="KW-1185">Reference proteome</keyword>
<proteinExistence type="predicted"/>
<protein>
    <submittedName>
        <fullName evidence="1">Uncharacterized protein</fullName>
    </submittedName>
</protein>
<name>A0A4R1NE47_9GAMM</name>
<dbReference type="AlphaFoldDB" id="A0A4R1NE47"/>
<evidence type="ECO:0000313" key="2">
    <source>
        <dbReference type="Proteomes" id="UP000294555"/>
    </source>
</evidence>
<evidence type="ECO:0000313" key="1">
    <source>
        <dbReference type="EMBL" id="TCL05673.1"/>
    </source>
</evidence>